<proteinExistence type="inferred from homology"/>
<keyword evidence="10" id="KW-1185">Reference proteome</keyword>
<evidence type="ECO:0000256" key="7">
    <source>
        <dbReference type="SAM" id="Phobius"/>
    </source>
</evidence>
<comment type="similarity">
    <text evidence="2">Belongs to the DedA family.</text>
</comment>
<dbReference type="AlphaFoldDB" id="A0A7X0VCG9"/>
<accession>A0A7X0VCG9</accession>
<feature type="transmembrane region" description="Helical" evidence="7">
    <location>
        <begin position="175"/>
        <end position="195"/>
    </location>
</feature>
<name>A0A7X0VCG9_9ACTN</name>
<dbReference type="Pfam" id="PF09335">
    <property type="entry name" value="VTT_dom"/>
    <property type="match status" value="1"/>
</dbReference>
<keyword evidence="6 7" id="KW-0472">Membrane</keyword>
<dbReference type="PANTHER" id="PTHR42709">
    <property type="entry name" value="ALKALINE PHOSPHATASE LIKE PROTEIN"/>
    <property type="match status" value="1"/>
</dbReference>
<keyword evidence="5 7" id="KW-1133">Transmembrane helix</keyword>
<evidence type="ECO:0000256" key="2">
    <source>
        <dbReference type="ARBA" id="ARBA00010792"/>
    </source>
</evidence>
<dbReference type="PANTHER" id="PTHR42709:SF6">
    <property type="entry name" value="UNDECAPRENYL PHOSPHATE TRANSPORTER A"/>
    <property type="match status" value="1"/>
</dbReference>
<organism evidence="9 10">
    <name type="scientific">Nocardioides luti</name>
    <dbReference type="NCBI Taxonomy" id="2761101"/>
    <lineage>
        <taxon>Bacteria</taxon>
        <taxon>Bacillati</taxon>
        <taxon>Actinomycetota</taxon>
        <taxon>Actinomycetes</taxon>
        <taxon>Propionibacteriales</taxon>
        <taxon>Nocardioidaceae</taxon>
        <taxon>Nocardioides</taxon>
    </lineage>
</organism>
<feature type="domain" description="VTT" evidence="8">
    <location>
        <begin position="36"/>
        <end position="161"/>
    </location>
</feature>
<reference evidence="9 10" key="1">
    <citation type="submission" date="2020-08" db="EMBL/GenBank/DDBJ databases">
        <authorList>
            <person name="Seo M.-J."/>
        </authorList>
    </citation>
    <scope>NUCLEOTIDE SEQUENCE [LARGE SCALE GENOMIC DNA]</scope>
    <source>
        <strain evidence="9 10">KIGAM211</strain>
    </source>
</reference>
<evidence type="ECO:0000256" key="4">
    <source>
        <dbReference type="ARBA" id="ARBA00022692"/>
    </source>
</evidence>
<protein>
    <submittedName>
        <fullName evidence="9">DedA family protein</fullName>
    </submittedName>
</protein>
<dbReference type="GO" id="GO:0005886">
    <property type="term" value="C:plasma membrane"/>
    <property type="evidence" value="ECO:0007669"/>
    <property type="project" value="UniProtKB-SubCell"/>
</dbReference>
<evidence type="ECO:0000256" key="3">
    <source>
        <dbReference type="ARBA" id="ARBA00022475"/>
    </source>
</evidence>
<dbReference type="Proteomes" id="UP000523955">
    <property type="component" value="Unassembled WGS sequence"/>
</dbReference>
<evidence type="ECO:0000256" key="6">
    <source>
        <dbReference type="ARBA" id="ARBA00023136"/>
    </source>
</evidence>
<evidence type="ECO:0000313" key="9">
    <source>
        <dbReference type="EMBL" id="MBB6629756.1"/>
    </source>
</evidence>
<dbReference type="EMBL" id="JACKXE010000002">
    <property type="protein sequence ID" value="MBB6629756.1"/>
    <property type="molecule type" value="Genomic_DNA"/>
</dbReference>
<evidence type="ECO:0000256" key="1">
    <source>
        <dbReference type="ARBA" id="ARBA00004651"/>
    </source>
</evidence>
<feature type="transmembrane region" description="Helical" evidence="7">
    <location>
        <begin position="56"/>
        <end position="77"/>
    </location>
</feature>
<sequence length="208" mass="22037">MENAAAHILDLPPWLALVLVFALPALESSAFVGFVFPGEIALVLGGVLAFEGKVSLAAVLAAGITGAAVGDSIGYGVGRRYGRRVLNGTLGRWINQSHFDRAERYLAARGGRAVFVGRFTAALRVMVPGLAGMAHLRYRTFLFFNVAGAVAWGTFSVLLGYLGGSSWRQAASTSSHIGLALFAVVALALLAGWLVRRRRARSGTEDFT</sequence>
<evidence type="ECO:0000256" key="5">
    <source>
        <dbReference type="ARBA" id="ARBA00022989"/>
    </source>
</evidence>
<evidence type="ECO:0000313" key="10">
    <source>
        <dbReference type="Proteomes" id="UP000523955"/>
    </source>
</evidence>
<keyword evidence="3" id="KW-1003">Cell membrane</keyword>
<gene>
    <name evidence="9" type="ORF">H5V45_20735</name>
</gene>
<evidence type="ECO:0000259" key="8">
    <source>
        <dbReference type="Pfam" id="PF09335"/>
    </source>
</evidence>
<dbReference type="InterPro" id="IPR032816">
    <property type="entry name" value="VTT_dom"/>
</dbReference>
<dbReference type="InterPro" id="IPR051311">
    <property type="entry name" value="DedA_domain"/>
</dbReference>
<feature type="transmembrane region" description="Helical" evidence="7">
    <location>
        <begin position="141"/>
        <end position="163"/>
    </location>
</feature>
<comment type="subcellular location">
    <subcellularLocation>
        <location evidence="1">Cell membrane</location>
        <topology evidence="1">Multi-pass membrane protein</topology>
    </subcellularLocation>
</comment>
<keyword evidence="4 7" id="KW-0812">Transmembrane</keyword>
<comment type="caution">
    <text evidence="9">The sequence shown here is derived from an EMBL/GenBank/DDBJ whole genome shotgun (WGS) entry which is preliminary data.</text>
</comment>